<name>A0A6I8N0G8_ORNAN</name>
<keyword evidence="4" id="KW-1185">Reference proteome</keyword>
<dbReference type="Ensembl" id="ENSOANT00000060355.1">
    <property type="protein sequence ID" value="ENSOANP00000034419.1"/>
    <property type="gene ID" value="ENSOANG00000005133.4"/>
</dbReference>
<sequence length="431" mass="45476">MMSPWGLISLLLGLLLWLNPSTDSLPLHMDSIIQVLAQLEQGSPTHNHTAPGRLLAANSPRDAFLQLLLEMESPPPDEPDPLSPVQRELASLVAQHSVDSGLEHGVVLAPDGSTVAVAPLLAGLEAGLRGRKAVALPVDLRAAPLDARDNHLGAGANLSITNPKAFPDVSDVSPEPTSLPPDGSTTSPGTGAHSPPSVDNLLAVTLARALGLAFLPVPGNPDPDGLGSDGCWDRISKPKSFSLMGNGSSALTVAFLNGALDGALLGDYLSRAPEPRPPLNLLLSQYYGTGPGDTPVQGVAGTPDLRSNFRRQNAADLISQDELTGQVWASLLMLGTTQPAHPQLAPLARTELAHVAARAAEEFTESFLSKWPVKRPFSPSLLSPRFSYHCDHKKPPQTMLSFGTLISRCWSHPGPTPGRFQSPLALGTCWD</sequence>
<feature type="chain" id="PRO_5026126193" evidence="2">
    <location>
        <begin position="25"/>
        <end position="431"/>
    </location>
</feature>
<feature type="signal peptide" evidence="2">
    <location>
        <begin position="1"/>
        <end position="24"/>
    </location>
</feature>
<reference evidence="3 4" key="1">
    <citation type="journal article" date="2008" name="Nature">
        <title>Genome analysis of the platypus reveals unique signatures of evolution.</title>
        <authorList>
            <person name="Warren W.C."/>
            <person name="Hillier L.W."/>
            <person name="Marshall Graves J.A."/>
            <person name="Birney E."/>
            <person name="Ponting C.P."/>
            <person name="Grutzner F."/>
            <person name="Belov K."/>
            <person name="Miller W."/>
            <person name="Clarke L."/>
            <person name="Chinwalla A.T."/>
            <person name="Yang S.P."/>
            <person name="Heger A."/>
            <person name="Locke D.P."/>
            <person name="Miethke P."/>
            <person name="Waters P.D."/>
            <person name="Veyrunes F."/>
            <person name="Fulton L."/>
            <person name="Fulton B."/>
            <person name="Graves T."/>
            <person name="Wallis J."/>
            <person name="Puente X.S."/>
            <person name="Lopez-Otin C."/>
            <person name="Ordonez G.R."/>
            <person name="Eichler E.E."/>
            <person name="Chen L."/>
            <person name="Cheng Z."/>
            <person name="Deakin J.E."/>
            <person name="Alsop A."/>
            <person name="Thompson K."/>
            <person name="Kirby P."/>
            <person name="Papenfuss A.T."/>
            <person name="Wakefield M.J."/>
            <person name="Olender T."/>
            <person name="Lancet D."/>
            <person name="Huttley G.A."/>
            <person name="Smit A.F."/>
            <person name="Pask A."/>
            <person name="Temple-Smith P."/>
            <person name="Batzer M.A."/>
            <person name="Walker J.A."/>
            <person name="Konkel M.K."/>
            <person name="Harris R.S."/>
            <person name="Whittington C.M."/>
            <person name="Wong E.S."/>
            <person name="Gemmell N.J."/>
            <person name="Buschiazzo E."/>
            <person name="Vargas Jentzsch I.M."/>
            <person name="Merkel A."/>
            <person name="Schmitz J."/>
            <person name="Zemann A."/>
            <person name="Churakov G."/>
            <person name="Kriegs J.O."/>
            <person name="Brosius J."/>
            <person name="Murchison E.P."/>
            <person name="Sachidanandam R."/>
            <person name="Smith C."/>
            <person name="Hannon G.J."/>
            <person name="Tsend-Ayush E."/>
            <person name="McMillan D."/>
            <person name="Attenborough R."/>
            <person name="Rens W."/>
            <person name="Ferguson-Smith M."/>
            <person name="Lefevre C.M."/>
            <person name="Sharp J.A."/>
            <person name="Nicholas K.R."/>
            <person name="Ray D.A."/>
            <person name="Kube M."/>
            <person name="Reinhardt R."/>
            <person name="Pringle T.H."/>
            <person name="Taylor J."/>
            <person name="Jones R.C."/>
            <person name="Nixon B."/>
            <person name="Dacheux J.L."/>
            <person name="Niwa H."/>
            <person name="Sekita Y."/>
            <person name="Huang X."/>
            <person name="Stark A."/>
            <person name="Kheradpour P."/>
            <person name="Kellis M."/>
            <person name="Flicek P."/>
            <person name="Chen Y."/>
            <person name="Webber C."/>
            <person name="Hardison R."/>
            <person name="Nelson J."/>
            <person name="Hallsworth-Pepin K."/>
            <person name="Delehaunty K."/>
            <person name="Markovic C."/>
            <person name="Minx P."/>
            <person name="Feng Y."/>
            <person name="Kremitzki C."/>
            <person name="Mitreva M."/>
            <person name="Glasscock J."/>
            <person name="Wylie T."/>
            <person name="Wohldmann P."/>
            <person name="Thiru P."/>
            <person name="Nhan M.N."/>
            <person name="Pohl C.S."/>
            <person name="Smith S.M."/>
            <person name="Hou S."/>
            <person name="Nefedov M."/>
            <person name="de Jong P.J."/>
            <person name="Renfree M.B."/>
            <person name="Mardis E.R."/>
            <person name="Wilson R.K."/>
        </authorList>
    </citation>
    <scope>NUCLEOTIDE SEQUENCE [LARGE SCALE GENOMIC DNA]</scope>
    <source>
        <strain evidence="3 4">Glennie</strain>
    </source>
</reference>
<keyword evidence="2" id="KW-0732">Signal</keyword>
<evidence type="ECO:0000313" key="4">
    <source>
        <dbReference type="Proteomes" id="UP000002279"/>
    </source>
</evidence>
<accession>A0A6I8N0G8</accession>
<evidence type="ECO:0000256" key="1">
    <source>
        <dbReference type="SAM" id="MobiDB-lite"/>
    </source>
</evidence>
<reference evidence="3" key="3">
    <citation type="submission" date="2025-09" db="UniProtKB">
        <authorList>
            <consortium name="Ensembl"/>
        </authorList>
    </citation>
    <scope>IDENTIFICATION</scope>
    <source>
        <strain evidence="3">Glennie</strain>
    </source>
</reference>
<proteinExistence type="predicted"/>
<dbReference type="GeneTree" id="ENSGT00940000158718"/>
<feature type="region of interest" description="Disordered" evidence="1">
    <location>
        <begin position="156"/>
        <end position="197"/>
    </location>
</feature>
<reference evidence="3" key="2">
    <citation type="submission" date="2025-08" db="UniProtKB">
        <authorList>
            <consortium name="Ensembl"/>
        </authorList>
    </citation>
    <scope>IDENTIFICATION</scope>
    <source>
        <strain evidence="3">Glennie</strain>
    </source>
</reference>
<dbReference type="Bgee" id="ENSOANG00000005133">
    <property type="expression patterns" value="Expressed in liver"/>
</dbReference>
<organism evidence="3 4">
    <name type="scientific">Ornithorhynchus anatinus</name>
    <name type="common">Duckbill platypus</name>
    <dbReference type="NCBI Taxonomy" id="9258"/>
    <lineage>
        <taxon>Eukaryota</taxon>
        <taxon>Metazoa</taxon>
        <taxon>Chordata</taxon>
        <taxon>Craniata</taxon>
        <taxon>Vertebrata</taxon>
        <taxon>Euteleostomi</taxon>
        <taxon>Mammalia</taxon>
        <taxon>Monotremata</taxon>
        <taxon>Ornithorhynchidae</taxon>
        <taxon>Ornithorhynchus</taxon>
    </lineage>
</organism>
<evidence type="ECO:0000313" key="3">
    <source>
        <dbReference type="Ensembl" id="ENSOANP00000034419.1"/>
    </source>
</evidence>
<gene>
    <name evidence="3" type="primary">PGLYRP2</name>
</gene>
<protein>
    <submittedName>
        <fullName evidence="3">Peptidoglycan recognition protein 2</fullName>
    </submittedName>
</protein>
<dbReference type="Proteomes" id="UP000002279">
    <property type="component" value="Chromosome X1"/>
</dbReference>
<dbReference type="AlphaFoldDB" id="A0A6I8N0G8"/>
<evidence type="ECO:0000256" key="2">
    <source>
        <dbReference type="SAM" id="SignalP"/>
    </source>
</evidence>